<comment type="caution">
    <text evidence="5">The sequence shown here is derived from an EMBL/GenBank/DDBJ whole genome shotgun (WGS) entry which is preliminary data.</text>
</comment>
<dbReference type="GO" id="GO:0042597">
    <property type="term" value="C:periplasmic space"/>
    <property type="evidence" value="ECO:0007669"/>
    <property type="project" value="UniProtKB-SubCell"/>
</dbReference>
<dbReference type="SUPFAM" id="SSF53850">
    <property type="entry name" value="Periplasmic binding protein-like II"/>
    <property type="match status" value="1"/>
</dbReference>
<dbReference type="Gene3D" id="3.40.190.10">
    <property type="entry name" value="Periplasmic binding protein-like II"/>
    <property type="match status" value="1"/>
</dbReference>
<organism evidence="5 6">
    <name type="scientific">Ancylobacter mangrovi</name>
    <dbReference type="NCBI Taxonomy" id="2972472"/>
    <lineage>
        <taxon>Bacteria</taxon>
        <taxon>Pseudomonadati</taxon>
        <taxon>Pseudomonadota</taxon>
        <taxon>Alphaproteobacteria</taxon>
        <taxon>Hyphomicrobiales</taxon>
        <taxon>Xanthobacteraceae</taxon>
        <taxon>Ancylobacter</taxon>
    </lineage>
</organism>
<evidence type="ECO:0000313" key="5">
    <source>
        <dbReference type="EMBL" id="MCS0494478.1"/>
    </source>
</evidence>
<feature type="region of interest" description="Disordered" evidence="4">
    <location>
        <begin position="1"/>
        <end position="20"/>
    </location>
</feature>
<keyword evidence="6" id="KW-1185">Reference proteome</keyword>
<feature type="compositionally biased region" description="Basic and acidic residues" evidence="4">
    <location>
        <begin position="1"/>
        <end position="11"/>
    </location>
</feature>
<dbReference type="PROSITE" id="PS51318">
    <property type="entry name" value="TAT"/>
    <property type="match status" value="1"/>
</dbReference>
<comment type="subcellular location">
    <subcellularLocation>
        <location evidence="1">Periplasm</location>
    </subcellularLocation>
</comment>
<dbReference type="InterPro" id="IPR006059">
    <property type="entry name" value="SBP"/>
</dbReference>
<evidence type="ECO:0000256" key="4">
    <source>
        <dbReference type="SAM" id="MobiDB-lite"/>
    </source>
</evidence>
<evidence type="ECO:0000256" key="1">
    <source>
        <dbReference type="ARBA" id="ARBA00004418"/>
    </source>
</evidence>
<dbReference type="InterPro" id="IPR006311">
    <property type="entry name" value="TAT_signal"/>
</dbReference>
<dbReference type="AlphaFoldDB" id="A0A9X2PE50"/>
<evidence type="ECO:0000256" key="3">
    <source>
        <dbReference type="ARBA" id="ARBA00022764"/>
    </source>
</evidence>
<gene>
    <name evidence="5" type="ORF">NVS89_05160</name>
</gene>
<protein>
    <submittedName>
        <fullName evidence="5">Extracellular solute-binding protein</fullName>
    </submittedName>
</protein>
<dbReference type="RefSeq" id="WP_258731430.1">
    <property type="nucleotide sequence ID" value="NZ_JANTHZ010000001.1"/>
</dbReference>
<reference evidence="5" key="1">
    <citation type="submission" date="2022-08" db="EMBL/GenBank/DDBJ databases">
        <authorList>
            <person name="Li F."/>
        </authorList>
    </citation>
    <scope>NUCLEOTIDE SEQUENCE</scope>
    <source>
        <strain evidence="5">MQZ15Z-1</strain>
    </source>
</reference>
<dbReference type="InterPro" id="IPR050490">
    <property type="entry name" value="Bact_solute-bd_prot1"/>
</dbReference>
<dbReference type="PANTHER" id="PTHR43649">
    <property type="entry name" value="ARABINOSE-BINDING PROTEIN-RELATED"/>
    <property type="match status" value="1"/>
</dbReference>
<keyword evidence="3" id="KW-0574">Periplasm</keyword>
<accession>A0A9X2PE50</accession>
<evidence type="ECO:0000256" key="2">
    <source>
        <dbReference type="ARBA" id="ARBA00008520"/>
    </source>
</evidence>
<evidence type="ECO:0000313" key="6">
    <source>
        <dbReference type="Proteomes" id="UP001151088"/>
    </source>
</evidence>
<name>A0A9X2PE50_9HYPH</name>
<dbReference type="Pfam" id="PF01547">
    <property type="entry name" value="SBP_bac_1"/>
    <property type="match status" value="1"/>
</dbReference>
<dbReference type="EMBL" id="JANTHZ010000001">
    <property type="protein sequence ID" value="MCS0494478.1"/>
    <property type="molecule type" value="Genomic_DNA"/>
</dbReference>
<sequence>MTTNARDDSQRPSRATGPSLSRREVFGLAAGGAAVLATAKRADAQVAAPAVRKKVKLTYWNWADNPNHQKISVDSVDMFNKSQDFIEVALDANMAVMEARKKLVVSYAAGAPPDVINTIQYWVQDYFDNGILEPIEDRFNAWDEKSDFFHNVMEQTRSKPDQPFLYLPQTSIPYFLYYRADWFDDANLKPPETYDELIADAKALTKAPDRYGFAMRGQTASAIQVIFPIWASAGVQFATPDGTVDFDSPAAIEVTDKWLGMALRDHSAQPTAATDGYRELYALMEKGRCGMWFYGPHASPALMTALGDKIQGTQNPRVGDKHYMIANPEGPMMVSSCKEKEAAWEFMKFIASGDAAMLFTANRMVPPVRTSLSKRPVFQDNRFIRMSLDHLDTWWTPPYAHEYWTNFQDKIPPYWQEAVRGNITAAQFNQQGAKLLRGEA</sequence>
<dbReference type="Proteomes" id="UP001151088">
    <property type="component" value="Unassembled WGS sequence"/>
</dbReference>
<proteinExistence type="inferred from homology"/>
<comment type="similarity">
    <text evidence="2">Belongs to the bacterial solute-binding protein 1 family.</text>
</comment>
<dbReference type="PANTHER" id="PTHR43649:SF12">
    <property type="entry name" value="DIACETYLCHITOBIOSE BINDING PROTEIN DASA"/>
    <property type="match status" value="1"/>
</dbReference>